<dbReference type="InterPro" id="IPR000536">
    <property type="entry name" value="Nucl_hrmn_rcpt_lig-bd"/>
</dbReference>
<evidence type="ECO:0000259" key="12">
    <source>
        <dbReference type="PROSITE" id="PS51030"/>
    </source>
</evidence>
<keyword evidence="3 11" id="KW-0479">Metal-binding</keyword>
<dbReference type="PROSITE" id="PS00031">
    <property type="entry name" value="NUCLEAR_REC_DBD_1"/>
    <property type="match status" value="1"/>
</dbReference>
<organism evidence="14 15">
    <name type="scientific">Panagrellus redivivus</name>
    <name type="common">Microworm</name>
    <dbReference type="NCBI Taxonomy" id="6233"/>
    <lineage>
        <taxon>Eukaryota</taxon>
        <taxon>Metazoa</taxon>
        <taxon>Ecdysozoa</taxon>
        <taxon>Nematoda</taxon>
        <taxon>Chromadorea</taxon>
        <taxon>Rhabditida</taxon>
        <taxon>Tylenchina</taxon>
        <taxon>Panagrolaimomorpha</taxon>
        <taxon>Panagrolaimoidea</taxon>
        <taxon>Panagrolaimidae</taxon>
        <taxon>Panagrellus</taxon>
    </lineage>
</organism>
<evidence type="ECO:0000256" key="9">
    <source>
        <dbReference type="ARBA" id="ARBA00023170"/>
    </source>
</evidence>
<comment type="subcellular location">
    <subcellularLocation>
        <location evidence="1 11">Nucleus</location>
    </subcellularLocation>
</comment>
<accession>A0A7E4ZQU9</accession>
<reference evidence="14" key="1">
    <citation type="journal article" date="2013" name="Genetics">
        <title>The draft genome and transcriptome of Panagrellus redivivus are shaped by the harsh demands of a free-living lifestyle.</title>
        <authorList>
            <person name="Srinivasan J."/>
            <person name="Dillman A.R."/>
            <person name="Macchietto M.G."/>
            <person name="Heikkinen L."/>
            <person name="Lakso M."/>
            <person name="Fracchia K.M."/>
            <person name="Antoshechkin I."/>
            <person name="Mortazavi A."/>
            <person name="Wong G."/>
            <person name="Sternberg P.W."/>
        </authorList>
    </citation>
    <scope>NUCLEOTIDE SEQUENCE [LARGE SCALE GENOMIC DNA]</scope>
    <source>
        <strain evidence="14">MT8872</strain>
    </source>
</reference>
<evidence type="ECO:0000256" key="7">
    <source>
        <dbReference type="ARBA" id="ARBA00023125"/>
    </source>
</evidence>
<dbReference type="Pfam" id="PF00104">
    <property type="entry name" value="Hormone_recep"/>
    <property type="match status" value="1"/>
</dbReference>
<evidence type="ECO:0000313" key="15">
    <source>
        <dbReference type="WBParaSite" id="Pan_g117.t1"/>
    </source>
</evidence>
<dbReference type="SMART" id="SM00430">
    <property type="entry name" value="HOLI"/>
    <property type="match status" value="1"/>
</dbReference>
<dbReference type="SMART" id="SM00399">
    <property type="entry name" value="ZnF_C4"/>
    <property type="match status" value="1"/>
</dbReference>
<dbReference type="PANTHER" id="PTHR24082">
    <property type="entry name" value="NUCLEAR HORMONE RECEPTOR"/>
    <property type="match status" value="1"/>
</dbReference>
<dbReference type="GO" id="GO:0000978">
    <property type="term" value="F:RNA polymerase II cis-regulatory region sequence-specific DNA binding"/>
    <property type="evidence" value="ECO:0007669"/>
    <property type="project" value="TreeGrafter"/>
</dbReference>
<keyword evidence="6 11" id="KW-0805">Transcription regulation</keyword>
<dbReference type="WBParaSite" id="Pan_g117.t1">
    <property type="protein sequence ID" value="Pan_g117.t1"/>
    <property type="gene ID" value="Pan_g117"/>
</dbReference>
<dbReference type="GO" id="GO:0004879">
    <property type="term" value="F:nuclear receptor activity"/>
    <property type="evidence" value="ECO:0007669"/>
    <property type="project" value="TreeGrafter"/>
</dbReference>
<dbReference type="AlphaFoldDB" id="A0A7E4ZQU9"/>
<dbReference type="PROSITE" id="PS51843">
    <property type="entry name" value="NR_LBD"/>
    <property type="match status" value="1"/>
</dbReference>
<dbReference type="SUPFAM" id="SSF57716">
    <property type="entry name" value="Glucocorticoid receptor-like (DNA-binding domain)"/>
    <property type="match status" value="1"/>
</dbReference>
<keyword evidence="4 11" id="KW-0863">Zinc-finger</keyword>
<evidence type="ECO:0000256" key="6">
    <source>
        <dbReference type="ARBA" id="ARBA00023015"/>
    </source>
</evidence>
<feature type="domain" description="NR LBD" evidence="13">
    <location>
        <begin position="230"/>
        <end position="444"/>
    </location>
</feature>
<dbReference type="InterPro" id="IPR001628">
    <property type="entry name" value="Znf_hrmn_rcpt"/>
</dbReference>
<keyword evidence="5 11" id="KW-0862">Zinc</keyword>
<dbReference type="PRINTS" id="PR00047">
    <property type="entry name" value="STROIDFINGER"/>
</dbReference>
<evidence type="ECO:0000256" key="4">
    <source>
        <dbReference type="ARBA" id="ARBA00022771"/>
    </source>
</evidence>
<dbReference type="PROSITE" id="PS51030">
    <property type="entry name" value="NUCLEAR_REC_DBD_2"/>
    <property type="match status" value="1"/>
</dbReference>
<keyword evidence="9 11" id="KW-0675">Receptor</keyword>
<keyword evidence="14" id="KW-1185">Reference proteome</keyword>
<keyword evidence="8 11" id="KW-0804">Transcription</keyword>
<dbReference type="GO" id="GO:0090575">
    <property type="term" value="C:RNA polymerase II transcription regulator complex"/>
    <property type="evidence" value="ECO:0007669"/>
    <property type="project" value="TreeGrafter"/>
</dbReference>
<evidence type="ECO:0000313" key="14">
    <source>
        <dbReference type="Proteomes" id="UP000492821"/>
    </source>
</evidence>
<dbReference type="InterPro" id="IPR050234">
    <property type="entry name" value="Nuclear_hormone_rcpt_NR1"/>
</dbReference>
<evidence type="ECO:0000256" key="11">
    <source>
        <dbReference type="RuleBase" id="RU004334"/>
    </source>
</evidence>
<proteinExistence type="inferred from homology"/>
<evidence type="ECO:0000256" key="2">
    <source>
        <dbReference type="ARBA" id="ARBA00005993"/>
    </source>
</evidence>
<dbReference type="CDD" id="cd06916">
    <property type="entry name" value="NR_DBD_like"/>
    <property type="match status" value="1"/>
</dbReference>
<dbReference type="Proteomes" id="UP000492821">
    <property type="component" value="Unassembled WGS sequence"/>
</dbReference>
<dbReference type="Gene3D" id="1.10.565.10">
    <property type="entry name" value="Retinoid X Receptor"/>
    <property type="match status" value="1"/>
</dbReference>
<evidence type="ECO:0000256" key="10">
    <source>
        <dbReference type="ARBA" id="ARBA00023242"/>
    </source>
</evidence>
<dbReference type="GO" id="GO:0008270">
    <property type="term" value="F:zinc ion binding"/>
    <property type="evidence" value="ECO:0007669"/>
    <property type="project" value="UniProtKB-KW"/>
</dbReference>
<dbReference type="Gene3D" id="3.30.50.10">
    <property type="entry name" value="Erythroid Transcription Factor GATA-1, subunit A"/>
    <property type="match status" value="1"/>
</dbReference>
<dbReference type="SUPFAM" id="SSF48508">
    <property type="entry name" value="Nuclear receptor ligand-binding domain"/>
    <property type="match status" value="1"/>
</dbReference>
<dbReference type="GO" id="GO:0000122">
    <property type="term" value="P:negative regulation of transcription by RNA polymerase II"/>
    <property type="evidence" value="ECO:0007669"/>
    <property type="project" value="TreeGrafter"/>
</dbReference>
<dbReference type="Pfam" id="PF00105">
    <property type="entry name" value="zf-C4"/>
    <property type="match status" value="1"/>
</dbReference>
<evidence type="ECO:0000256" key="1">
    <source>
        <dbReference type="ARBA" id="ARBA00004123"/>
    </source>
</evidence>
<sequence>MSQATITYYDLPATGTYSSWTNSNYHVYTAPISIPTPVPPPAPTLVKPTPTYGPHNTPCLAAALSGIPRRELPKYATVSAALSPNTTDKTVLDARKRRRVTKNGIFVLDDICVVCGDKASGYHYSSMTCEGCKGFFRRSITRKIVYTCKFNKACQIDTFMRRKCQYCRLKKCKEQGMRTDLVLPEELNRTKREGKVAGGATTPTSPQTVETMRPAFLEQVPFVEGLAPETYELIKRTVLNAQINFLPHDSDLQTVTKSEICPGQCFAQLTTVYVRLFNTFVGGIDGFQMIKETDKDILKKTAAPRLLLLQLVRQFDHQNQLIALGNKNYSFNFCLKRFKQAGFDNIGDSLFHYARKIHAMDLTDVEYALLSAFIAFTHRGGLMDRAIVAEVNEIFASTLRKYISATRPNGTAFFGDIMLKISNVSSLANYRKSPMICRTDFWLR</sequence>
<protein>
    <submittedName>
        <fullName evidence="15">Nuclear receptor domain-containing protein</fullName>
    </submittedName>
</protein>
<name>A0A7E4ZQU9_PANRE</name>
<dbReference type="GO" id="GO:0045944">
    <property type="term" value="P:positive regulation of transcription by RNA polymerase II"/>
    <property type="evidence" value="ECO:0007669"/>
    <property type="project" value="TreeGrafter"/>
</dbReference>
<keyword evidence="7 11" id="KW-0238">DNA-binding</keyword>
<evidence type="ECO:0000256" key="8">
    <source>
        <dbReference type="ARBA" id="ARBA00023163"/>
    </source>
</evidence>
<dbReference type="InterPro" id="IPR035500">
    <property type="entry name" value="NHR-like_dom_sf"/>
</dbReference>
<dbReference type="InterPro" id="IPR013088">
    <property type="entry name" value="Znf_NHR/GATA"/>
</dbReference>
<dbReference type="FunFam" id="3.30.50.10:FF:000030">
    <property type="entry name" value="Nuclear Hormone Receptor family"/>
    <property type="match status" value="1"/>
</dbReference>
<evidence type="ECO:0000256" key="5">
    <source>
        <dbReference type="ARBA" id="ARBA00022833"/>
    </source>
</evidence>
<keyword evidence="10 11" id="KW-0539">Nucleus</keyword>
<feature type="domain" description="Nuclear receptor" evidence="12">
    <location>
        <begin position="109"/>
        <end position="184"/>
    </location>
</feature>
<reference evidence="15" key="2">
    <citation type="submission" date="2020-10" db="UniProtKB">
        <authorList>
            <consortium name="WormBaseParasite"/>
        </authorList>
    </citation>
    <scope>IDENTIFICATION</scope>
</reference>
<dbReference type="GO" id="GO:0030154">
    <property type="term" value="P:cell differentiation"/>
    <property type="evidence" value="ECO:0007669"/>
    <property type="project" value="TreeGrafter"/>
</dbReference>
<dbReference type="PANTHER" id="PTHR24082:SF507">
    <property type="entry name" value="BILE ACID RECEPTOR-RELATED"/>
    <property type="match status" value="1"/>
</dbReference>
<evidence type="ECO:0000256" key="3">
    <source>
        <dbReference type="ARBA" id="ARBA00022723"/>
    </source>
</evidence>
<evidence type="ECO:0000259" key="13">
    <source>
        <dbReference type="PROSITE" id="PS51843"/>
    </source>
</evidence>
<comment type="similarity">
    <text evidence="2 11">Belongs to the nuclear hormone receptor family.</text>
</comment>